<feature type="transmembrane region" description="Helical" evidence="1">
    <location>
        <begin position="148"/>
        <end position="164"/>
    </location>
</feature>
<accession>A0A0P6E644</accession>
<proteinExistence type="predicted"/>
<sequence>MFPAVKLYSLREQLSLSHDNVYDFAVFSWQSKRNQVSGHYLIYRFVVAALFLAVVTFCGSRSNHPEYWMIYLSHIGLILQTLHLAISAAVPVQLLLLASRNRIDNEMLPLARLSWFLYNVTNLLSLVISVVFWAVLFTPGKGLKDRDVLVHALNSVMSISDIFISKRPCRMLHFHHSLAALIPYVTFSAIYWAAGGTRENGLSYIYPILNWENLSLTVPFLMMGLIFGLPFVHGIIWSLHLLRDRLIRCCKCDDHHDHQSQWNSAFVPDDNSADSTIVIKA</sequence>
<dbReference type="PANTHER" id="PTHR12242:SF49">
    <property type="entry name" value="HEADBUTT, ISOFORM E"/>
    <property type="match status" value="1"/>
</dbReference>
<feature type="transmembrane region" description="Helical" evidence="1">
    <location>
        <begin position="214"/>
        <end position="239"/>
    </location>
</feature>
<feature type="transmembrane region" description="Helical" evidence="1">
    <location>
        <begin position="41"/>
        <end position="62"/>
    </location>
</feature>
<feature type="transmembrane region" description="Helical" evidence="1">
    <location>
        <begin position="176"/>
        <end position="194"/>
    </location>
</feature>
<dbReference type="PANTHER" id="PTHR12242">
    <property type="entry name" value="OS02G0130600 PROTEIN-RELATED"/>
    <property type="match status" value="1"/>
</dbReference>
<dbReference type="EMBL" id="GDIQ01068024">
    <property type="protein sequence ID" value="JAN26713.1"/>
    <property type="molecule type" value="Transcribed_RNA"/>
</dbReference>
<evidence type="ECO:0000313" key="4">
    <source>
        <dbReference type="Proteomes" id="UP000076858"/>
    </source>
</evidence>
<evidence type="ECO:0000256" key="1">
    <source>
        <dbReference type="SAM" id="Phobius"/>
    </source>
</evidence>
<keyword evidence="1" id="KW-0472">Membrane</keyword>
<evidence type="ECO:0000313" key="3">
    <source>
        <dbReference type="EMBL" id="KZS09736.1"/>
    </source>
</evidence>
<dbReference type="AlphaFoldDB" id="A0A0P6E644"/>
<gene>
    <name evidence="3" type="ORF">APZ42_025969</name>
</gene>
<feature type="transmembrane region" description="Helical" evidence="1">
    <location>
        <begin position="68"/>
        <end position="96"/>
    </location>
</feature>
<dbReference type="OrthoDB" id="6342053at2759"/>
<keyword evidence="1" id="KW-1133">Transmembrane helix</keyword>
<keyword evidence="1" id="KW-0812">Transmembrane</keyword>
<dbReference type="Proteomes" id="UP000076858">
    <property type="component" value="Unassembled WGS sequence"/>
</dbReference>
<dbReference type="InterPro" id="IPR049352">
    <property type="entry name" value="Rost"/>
</dbReference>
<dbReference type="Pfam" id="PF21534">
    <property type="entry name" value="Rost"/>
    <property type="match status" value="1"/>
</dbReference>
<feature type="transmembrane region" description="Helical" evidence="1">
    <location>
        <begin position="116"/>
        <end position="136"/>
    </location>
</feature>
<protein>
    <submittedName>
        <fullName evidence="3">Rolling stone</fullName>
    </submittedName>
    <submittedName>
        <fullName evidence="2">Rost</fullName>
    </submittedName>
</protein>
<dbReference type="GO" id="GO:0016020">
    <property type="term" value="C:membrane"/>
    <property type="evidence" value="ECO:0007669"/>
    <property type="project" value="TreeGrafter"/>
</dbReference>
<reference evidence="3 4" key="2">
    <citation type="submission" date="2016-03" db="EMBL/GenBank/DDBJ databases">
        <title>EvidentialGene: Evidence-directed Construction of Genes on Genomes.</title>
        <authorList>
            <person name="Gilbert D.G."/>
            <person name="Choi J.-H."/>
            <person name="Mockaitis K."/>
            <person name="Colbourne J."/>
            <person name="Pfrender M."/>
        </authorList>
    </citation>
    <scope>NUCLEOTIDE SEQUENCE [LARGE SCALE GENOMIC DNA]</scope>
    <source>
        <strain evidence="3 4">Xinb3</strain>
        <tissue evidence="3">Complete organism</tissue>
    </source>
</reference>
<organism evidence="2">
    <name type="scientific">Daphnia magna</name>
    <dbReference type="NCBI Taxonomy" id="35525"/>
    <lineage>
        <taxon>Eukaryota</taxon>
        <taxon>Metazoa</taxon>
        <taxon>Ecdysozoa</taxon>
        <taxon>Arthropoda</taxon>
        <taxon>Crustacea</taxon>
        <taxon>Branchiopoda</taxon>
        <taxon>Diplostraca</taxon>
        <taxon>Cladocera</taxon>
        <taxon>Anomopoda</taxon>
        <taxon>Daphniidae</taxon>
        <taxon>Daphnia</taxon>
    </lineage>
</organism>
<name>A0A0P6E644_9CRUS</name>
<dbReference type="EMBL" id="LRGB01002000">
    <property type="protein sequence ID" value="KZS09736.1"/>
    <property type="molecule type" value="Genomic_DNA"/>
</dbReference>
<reference evidence="2" key="1">
    <citation type="submission" date="2015-10" db="EMBL/GenBank/DDBJ databases">
        <title>EvidentialGene: Evidence-directed Construction of Complete mRNA Transcriptomes without Genomes.</title>
        <authorList>
            <person name="Gilbert D.G."/>
        </authorList>
    </citation>
    <scope>NUCLEOTIDE SEQUENCE</scope>
</reference>
<keyword evidence="4" id="KW-1185">Reference proteome</keyword>
<evidence type="ECO:0000313" key="2">
    <source>
        <dbReference type="EMBL" id="JAN26713.1"/>
    </source>
</evidence>
<dbReference type="STRING" id="35525.A0A0P6E644"/>